<sequence>MSKFVYICHPYSANPAANRVKFDKIFRFIRNNFKEVVPFSPVHAFSEFYDDIKEEDRKEVLKLCTDVLKKCDEVWVFGNWESSEGCRLEVKTAEESGIKIKFFNDEEVGL</sequence>
<dbReference type="AlphaFoldDB" id="A0A7Y2PMH7"/>
<proteinExistence type="predicted"/>
<dbReference type="RefSeq" id="WP_170271478.1">
    <property type="nucleotide sequence ID" value="NZ_JABEQB010000038.1"/>
</dbReference>
<dbReference type="InterPro" id="IPR056670">
    <property type="entry name" value="DUF7768"/>
</dbReference>
<dbReference type="EMBL" id="JABEQB010000038">
    <property type="protein sequence ID" value="NNG67735.1"/>
    <property type="molecule type" value="Genomic_DNA"/>
</dbReference>
<gene>
    <name evidence="2" type="ORF">HKI81_11055</name>
</gene>
<dbReference type="Proteomes" id="UP000529861">
    <property type="component" value="Unassembled WGS sequence"/>
</dbReference>
<evidence type="ECO:0000313" key="2">
    <source>
        <dbReference type="EMBL" id="NNG67735.1"/>
    </source>
</evidence>
<protein>
    <submittedName>
        <fullName evidence="2">DUF4406 domain-containing protein</fullName>
    </submittedName>
</protein>
<dbReference type="Pfam" id="PF24963">
    <property type="entry name" value="DUF7768"/>
    <property type="match status" value="1"/>
</dbReference>
<accession>A0A7Y2PMH7</accession>
<feature type="domain" description="DUF7768" evidence="1">
    <location>
        <begin position="3"/>
        <end position="103"/>
    </location>
</feature>
<evidence type="ECO:0000313" key="3">
    <source>
        <dbReference type="Proteomes" id="UP000529861"/>
    </source>
</evidence>
<evidence type="ECO:0000259" key="1">
    <source>
        <dbReference type="Pfam" id="PF24963"/>
    </source>
</evidence>
<dbReference type="SUPFAM" id="SSF52309">
    <property type="entry name" value="N-(deoxy)ribosyltransferase-like"/>
    <property type="match status" value="1"/>
</dbReference>
<comment type="caution">
    <text evidence="2">The sequence shown here is derived from an EMBL/GenBank/DDBJ whole genome shotgun (WGS) entry which is preliminary data.</text>
</comment>
<reference evidence="2 3" key="1">
    <citation type="submission" date="2020-04" db="EMBL/GenBank/DDBJ databases">
        <title>Draft genome sequence of Caldanaerobacter sunterraneus. strain 1523vc isolated from Griffin hot spring, Kamchatka, Russia.</title>
        <authorList>
            <person name="Toshchakov S.V."/>
            <person name="Podosokorskaya O.A."/>
            <person name="Kublanov I.V."/>
            <person name="Korzhenkov A."/>
            <person name="Patrushev M.V."/>
        </authorList>
    </citation>
    <scope>NUCLEOTIDE SEQUENCE [LARGE SCALE GENOMIC DNA]</scope>
    <source>
        <strain evidence="2 3">1523vc</strain>
    </source>
</reference>
<name>A0A7Y2PMH7_9THEO</name>
<organism evidence="2 3">
    <name type="scientific">Caldanaerobacter subterraneus</name>
    <dbReference type="NCBI Taxonomy" id="911092"/>
    <lineage>
        <taxon>Bacteria</taxon>
        <taxon>Bacillati</taxon>
        <taxon>Bacillota</taxon>
        <taxon>Clostridia</taxon>
        <taxon>Thermoanaerobacterales</taxon>
        <taxon>Thermoanaerobacteraceae</taxon>
        <taxon>Caldanaerobacter</taxon>
    </lineage>
</organism>
<dbReference type="Gene3D" id="3.40.50.10400">
    <property type="entry name" value="Hypothetical protein PA1492"/>
    <property type="match status" value="1"/>
</dbReference>